<evidence type="ECO:0000313" key="1">
    <source>
        <dbReference type="EMBL" id="MPC11680.1"/>
    </source>
</evidence>
<dbReference type="EMBL" id="VSRR010000176">
    <property type="protein sequence ID" value="MPC11680.1"/>
    <property type="molecule type" value="Genomic_DNA"/>
</dbReference>
<keyword evidence="2" id="KW-1185">Reference proteome</keyword>
<accession>A0A5B7CQH0</accession>
<comment type="caution">
    <text evidence="1">The sequence shown here is derived from an EMBL/GenBank/DDBJ whole genome shotgun (WGS) entry which is preliminary data.</text>
</comment>
<reference evidence="1 2" key="1">
    <citation type="submission" date="2019-05" db="EMBL/GenBank/DDBJ databases">
        <title>Another draft genome of Portunus trituberculatus and its Hox gene families provides insights of decapod evolution.</title>
        <authorList>
            <person name="Jeong J.-H."/>
            <person name="Song I."/>
            <person name="Kim S."/>
            <person name="Choi T."/>
            <person name="Kim D."/>
            <person name="Ryu S."/>
            <person name="Kim W."/>
        </authorList>
    </citation>
    <scope>NUCLEOTIDE SEQUENCE [LARGE SCALE GENOMIC DNA]</scope>
    <source>
        <tissue evidence="1">Muscle</tissue>
    </source>
</reference>
<name>A0A5B7CQH0_PORTR</name>
<proteinExistence type="predicted"/>
<dbReference type="AlphaFoldDB" id="A0A5B7CQH0"/>
<sequence length="100" mass="11134">MTVTTASSSNKALRYGHISNDLLNAAKGTPQKASLMFWNGRTAKSTGRRKLWGVSRSRERRASSNPASCLDYHYTPPHTCKTGVAPRLVELLHQCLRAEY</sequence>
<evidence type="ECO:0000313" key="2">
    <source>
        <dbReference type="Proteomes" id="UP000324222"/>
    </source>
</evidence>
<dbReference type="Proteomes" id="UP000324222">
    <property type="component" value="Unassembled WGS sequence"/>
</dbReference>
<organism evidence="1 2">
    <name type="scientific">Portunus trituberculatus</name>
    <name type="common">Swimming crab</name>
    <name type="synonym">Neptunus trituberculatus</name>
    <dbReference type="NCBI Taxonomy" id="210409"/>
    <lineage>
        <taxon>Eukaryota</taxon>
        <taxon>Metazoa</taxon>
        <taxon>Ecdysozoa</taxon>
        <taxon>Arthropoda</taxon>
        <taxon>Crustacea</taxon>
        <taxon>Multicrustacea</taxon>
        <taxon>Malacostraca</taxon>
        <taxon>Eumalacostraca</taxon>
        <taxon>Eucarida</taxon>
        <taxon>Decapoda</taxon>
        <taxon>Pleocyemata</taxon>
        <taxon>Brachyura</taxon>
        <taxon>Eubrachyura</taxon>
        <taxon>Portunoidea</taxon>
        <taxon>Portunidae</taxon>
        <taxon>Portuninae</taxon>
        <taxon>Portunus</taxon>
    </lineage>
</organism>
<gene>
    <name evidence="1" type="ORF">E2C01_004352</name>
</gene>
<protein>
    <submittedName>
        <fullName evidence="1">Uncharacterized protein</fullName>
    </submittedName>
</protein>